<dbReference type="Proteomes" id="UP001221757">
    <property type="component" value="Unassembled WGS sequence"/>
</dbReference>
<sequence length="342" mass="37081">MAAFFVSRLASVLRRFLRSLQKMDETGDQERPPSIGLRDPRSRRRSSSPKPFPCPSPRPRRRRLAHHPLSRRPWRRRAVLGALRQVGCPRVGARGTPAARAGRAAGQGAGGLRRARRGTSQLYRAPARDCGRARHHRPSRGVRGAHAAPIAAPAVCRQSQSVWPRSAGRAKRRVSAQSRQPLSSIKRAAPLGGTKLKRGVRALGGGTERRRAGGRRGAVAHGDDVDRLSVQGKLPVNMFARGAEMDGADVLGTHLGDLNVALRISCRFSASWNPATRTISATTLQARLLYGGRARPGAVRARESDGDGQGVATLDPARGSRYMKLPCRAPACGYGRRASWRN</sequence>
<feature type="region of interest" description="Disordered" evidence="1">
    <location>
        <begin position="162"/>
        <end position="181"/>
    </location>
</feature>
<keyword evidence="3" id="KW-1185">Reference proteome</keyword>
<feature type="compositionally biased region" description="Low complexity" evidence="1">
    <location>
        <begin position="91"/>
        <end position="104"/>
    </location>
</feature>
<name>A0AAD7AWN7_MYCRO</name>
<reference evidence="2" key="1">
    <citation type="submission" date="2023-03" db="EMBL/GenBank/DDBJ databases">
        <title>Massive genome expansion in bonnet fungi (Mycena s.s.) driven by repeated elements and novel gene families across ecological guilds.</title>
        <authorList>
            <consortium name="Lawrence Berkeley National Laboratory"/>
            <person name="Harder C.B."/>
            <person name="Miyauchi S."/>
            <person name="Viragh M."/>
            <person name="Kuo A."/>
            <person name="Thoen E."/>
            <person name="Andreopoulos B."/>
            <person name="Lu D."/>
            <person name="Skrede I."/>
            <person name="Drula E."/>
            <person name="Henrissat B."/>
            <person name="Morin E."/>
            <person name="Kohler A."/>
            <person name="Barry K."/>
            <person name="LaButti K."/>
            <person name="Morin E."/>
            <person name="Salamov A."/>
            <person name="Lipzen A."/>
            <person name="Mereny Z."/>
            <person name="Hegedus B."/>
            <person name="Baldrian P."/>
            <person name="Stursova M."/>
            <person name="Weitz H."/>
            <person name="Taylor A."/>
            <person name="Grigoriev I.V."/>
            <person name="Nagy L.G."/>
            <person name="Martin F."/>
            <person name="Kauserud H."/>
        </authorList>
    </citation>
    <scope>NUCLEOTIDE SEQUENCE</scope>
    <source>
        <strain evidence="2">CBHHK067</strain>
    </source>
</reference>
<feature type="region of interest" description="Disordered" evidence="1">
    <location>
        <begin position="91"/>
        <end position="148"/>
    </location>
</feature>
<evidence type="ECO:0000313" key="2">
    <source>
        <dbReference type="EMBL" id="KAJ7601839.1"/>
    </source>
</evidence>
<gene>
    <name evidence="2" type="ORF">B0H17DRAFT_1190016</name>
</gene>
<dbReference type="EMBL" id="JARKIE010001473">
    <property type="protein sequence ID" value="KAJ7601839.1"/>
    <property type="molecule type" value="Genomic_DNA"/>
</dbReference>
<feature type="compositionally biased region" description="Basic residues" evidence="1">
    <location>
        <begin position="58"/>
        <end position="70"/>
    </location>
</feature>
<accession>A0AAD7AWN7</accession>
<feature type="region of interest" description="Disordered" evidence="1">
    <location>
        <begin position="24"/>
        <end position="70"/>
    </location>
</feature>
<organism evidence="2 3">
    <name type="scientific">Mycena rosella</name>
    <name type="common">Pink bonnet</name>
    <name type="synonym">Agaricus rosellus</name>
    <dbReference type="NCBI Taxonomy" id="1033263"/>
    <lineage>
        <taxon>Eukaryota</taxon>
        <taxon>Fungi</taxon>
        <taxon>Dikarya</taxon>
        <taxon>Basidiomycota</taxon>
        <taxon>Agaricomycotina</taxon>
        <taxon>Agaricomycetes</taxon>
        <taxon>Agaricomycetidae</taxon>
        <taxon>Agaricales</taxon>
        <taxon>Marasmiineae</taxon>
        <taxon>Mycenaceae</taxon>
        <taxon>Mycena</taxon>
    </lineage>
</organism>
<dbReference type="AlphaFoldDB" id="A0AAD7AWN7"/>
<feature type="region of interest" description="Disordered" evidence="1">
    <location>
        <begin position="189"/>
        <end position="221"/>
    </location>
</feature>
<protein>
    <submittedName>
        <fullName evidence="2">Uncharacterized protein</fullName>
    </submittedName>
</protein>
<comment type="caution">
    <text evidence="2">The sequence shown here is derived from an EMBL/GenBank/DDBJ whole genome shotgun (WGS) entry which is preliminary data.</text>
</comment>
<evidence type="ECO:0000256" key="1">
    <source>
        <dbReference type="SAM" id="MobiDB-lite"/>
    </source>
</evidence>
<proteinExistence type="predicted"/>
<evidence type="ECO:0000313" key="3">
    <source>
        <dbReference type="Proteomes" id="UP001221757"/>
    </source>
</evidence>